<protein>
    <submittedName>
        <fullName evidence="2">Uncharacterized protein</fullName>
    </submittedName>
</protein>
<proteinExistence type="predicted"/>
<dbReference type="Proteomes" id="UP001054902">
    <property type="component" value="Unassembled WGS sequence"/>
</dbReference>
<accession>A0AAD3DCQ8</accession>
<sequence>MRKEEKQSRLSVKNLLLTPGALILIDDYDKYMKAHKRVITFERGSKKMKSKQSGNEELHKRVSCEKPKYDAFGNERKKKSNLIKEIIHDFVKEDYKFLVYLRHDVERYYECNMSDLKSFRCIKEKISQMFREIRCQEKSTVHDDDYQFKLQLQTLEDIESSILPSIQPLGLCTPDSDPIHLSYNTPASQGESVSNTMELSLLEQSNVDSVHIDSKDSSRTIQEQKGVPDVNDGDFLRNALGVESEHVIELPTDQELEQFINLDSSEEMNLNFYNVCKSMPDSSGAEGSPTSVDNSLLNGFENDCYVAVCSMTNETVSNVHEGDHIHHTESSDMNKLIQFSYEYFKQI</sequence>
<evidence type="ECO:0000313" key="3">
    <source>
        <dbReference type="Proteomes" id="UP001054902"/>
    </source>
</evidence>
<organism evidence="2 3">
    <name type="scientific">Chaetoceros tenuissimus</name>
    <dbReference type="NCBI Taxonomy" id="426638"/>
    <lineage>
        <taxon>Eukaryota</taxon>
        <taxon>Sar</taxon>
        <taxon>Stramenopiles</taxon>
        <taxon>Ochrophyta</taxon>
        <taxon>Bacillariophyta</taxon>
        <taxon>Coscinodiscophyceae</taxon>
        <taxon>Chaetocerotophycidae</taxon>
        <taxon>Chaetocerotales</taxon>
        <taxon>Chaetocerotaceae</taxon>
        <taxon>Chaetoceros</taxon>
    </lineage>
</organism>
<comment type="caution">
    <text evidence="2">The sequence shown here is derived from an EMBL/GenBank/DDBJ whole genome shotgun (WGS) entry which is preliminary data.</text>
</comment>
<name>A0AAD3DCQ8_9STRA</name>
<keyword evidence="3" id="KW-1185">Reference proteome</keyword>
<gene>
    <name evidence="2" type="ORF">CTEN210_18377</name>
</gene>
<evidence type="ECO:0000313" key="2">
    <source>
        <dbReference type="EMBL" id="GFH61901.1"/>
    </source>
</evidence>
<evidence type="ECO:0000256" key="1">
    <source>
        <dbReference type="SAM" id="MobiDB-lite"/>
    </source>
</evidence>
<feature type="region of interest" description="Disordered" evidence="1">
    <location>
        <begin position="211"/>
        <end position="232"/>
    </location>
</feature>
<dbReference type="EMBL" id="BLLK01000075">
    <property type="protein sequence ID" value="GFH61901.1"/>
    <property type="molecule type" value="Genomic_DNA"/>
</dbReference>
<reference evidence="2 3" key="1">
    <citation type="journal article" date="2021" name="Sci. Rep.">
        <title>The genome of the diatom Chaetoceros tenuissimus carries an ancient integrated fragment of an extant virus.</title>
        <authorList>
            <person name="Hongo Y."/>
            <person name="Kimura K."/>
            <person name="Takaki Y."/>
            <person name="Yoshida Y."/>
            <person name="Baba S."/>
            <person name="Kobayashi G."/>
            <person name="Nagasaki K."/>
            <person name="Hano T."/>
            <person name="Tomaru Y."/>
        </authorList>
    </citation>
    <scope>NUCLEOTIDE SEQUENCE [LARGE SCALE GENOMIC DNA]</scope>
    <source>
        <strain evidence="2 3">NIES-3715</strain>
    </source>
</reference>
<dbReference type="AlphaFoldDB" id="A0AAD3DCQ8"/>